<dbReference type="EMBL" id="CM026432">
    <property type="protein sequence ID" value="KAG0557552.1"/>
    <property type="molecule type" value="Genomic_DNA"/>
</dbReference>
<sequence>MTTREHVLSSADRTLQLILRQHFLCPAAKDPVPPLTPSTSKTPGKERNPLLRSLDSSNIMQDNMWGKRRLEGRTFKTSLRQYRQTCRQCLSSFYVFLYSSP</sequence>
<proteinExistence type="predicted"/>
<accession>A0A8T0GKE5</accession>
<evidence type="ECO:0000313" key="2">
    <source>
        <dbReference type="EMBL" id="KAG0557552.1"/>
    </source>
</evidence>
<name>A0A8T0GKE5_CERPU</name>
<feature type="region of interest" description="Disordered" evidence="1">
    <location>
        <begin position="28"/>
        <end position="50"/>
    </location>
</feature>
<dbReference type="AlphaFoldDB" id="A0A8T0GKE5"/>
<gene>
    <name evidence="2" type="ORF">KC19_11G139500</name>
</gene>
<organism evidence="2 3">
    <name type="scientific">Ceratodon purpureus</name>
    <name type="common">Fire moss</name>
    <name type="synonym">Dicranum purpureum</name>
    <dbReference type="NCBI Taxonomy" id="3225"/>
    <lineage>
        <taxon>Eukaryota</taxon>
        <taxon>Viridiplantae</taxon>
        <taxon>Streptophyta</taxon>
        <taxon>Embryophyta</taxon>
        <taxon>Bryophyta</taxon>
        <taxon>Bryophytina</taxon>
        <taxon>Bryopsida</taxon>
        <taxon>Dicranidae</taxon>
        <taxon>Pseudoditrichales</taxon>
        <taxon>Ditrichaceae</taxon>
        <taxon>Ceratodon</taxon>
    </lineage>
</organism>
<comment type="caution">
    <text evidence="2">The sequence shown here is derived from an EMBL/GenBank/DDBJ whole genome shotgun (WGS) entry which is preliminary data.</text>
</comment>
<evidence type="ECO:0000313" key="3">
    <source>
        <dbReference type="Proteomes" id="UP000822688"/>
    </source>
</evidence>
<reference evidence="2 3" key="1">
    <citation type="submission" date="2020-06" db="EMBL/GenBank/DDBJ databases">
        <title>WGS assembly of Ceratodon purpureus strain R40.</title>
        <authorList>
            <person name="Carey S.B."/>
            <person name="Jenkins J."/>
            <person name="Shu S."/>
            <person name="Lovell J.T."/>
            <person name="Sreedasyam A."/>
            <person name="Maumus F."/>
            <person name="Tiley G.P."/>
            <person name="Fernandez-Pozo N."/>
            <person name="Barry K."/>
            <person name="Chen C."/>
            <person name="Wang M."/>
            <person name="Lipzen A."/>
            <person name="Daum C."/>
            <person name="Saski C.A."/>
            <person name="Payton A.C."/>
            <person name="Mcbreen J.C."/>
            <person name="Conrad R.E."/>
            <person name="Kollar L.M."/>
            <person name="Olsson S."/>
            <person name="Huttunen S."/>
            <person name="Landis J.B."/>
            <person name="Wickett N.J."/>
            <person name="Johnson M.G."/>
            <person name="Rensing S.A."/>
            <person name="Grimwood J."/>
            <person name="Schmutz J."/>
            <person name="Mcdaniel S.F."/>
        </authorList>
    </citation>
    <scope>NUCLEOTIDE SEQUENCE [LARGE SCALE GENOMIC DNA]</scope>
    <source>
        <strain evidence="2 3">R40</strain>
    </source>
</reference>
<evidence type="ECO:0000256" key="1">
    <source>
        <dbReference type="SAM" id="MobiDB-lite"/>
    </source>
</evidence>
<dbReference type="Proteomes" id="UP000822688">
    <property type="component" value="Chromosome 11"/>
</dbReference>
<protein>
    <submittedName>
        <fullName evidence="2">Uncharacterized protein</fullName>
    </submittedName>
</protein>
<keyword evidence="3" id="KW-1185">Reference proteome</keyword>